<dbReference type="AlphaFoldDB" id="A0A6A4M655"/>
<keyword evidence="3" id="KW-0862">Zinc</keyword>
<evidence type="ECO:0000256" key="4">
    <source>
        <dbReference type="PROSITE-ProRule" id="PRU00023"/>
    </source>
</evidence>
<accession>A0A6A4M655</accession>
<proteinExistence type="predicted"/>
<dbReference type="Pfam" id="PF12796">
    <property type="entry name" value="Ank_2"/>
    <property type="match status" value="1"/>
</dbReference>
<keyword evidence="4" id="KW-0040">ANK repeat</keyword>
<dbReference type="PROSITE" id="PS50297">
    <property type="entry name" value="ANK_REP_REGION"/>
    <property type="match status" value="1"/>
</dbReference>
<evidence type="ECO:0000256" key="3">
    <source>
        <dbReference type="ARBA" id="ARBA00022833"/>
    </source>
</evidence>
<dbReference type="SUPFAM" id="SSF48403">
    <property type="entry name" value="Ankyrin repeat"/>
    <property type="match status" value="1"/>
</dbReference>
<reference evidence="6 7" key="1">
    <citation type="journal article" date="2019" name="Genome Biol. Evol.">
        <title>The Rhododendron genome and chromosomal organization provide insight into shared whole-genome duplications across the heath family (Ericaceae).</title>
        <authorList>
            <person name="Soza V.L."/>
            <person name="Lindsley D."/>
            <person name="Waalkes A."/>
            <person name="Ramage E."/>
            <person name="Patwardhan R.P."/>
            <person name="Burton J.N."/>
            <person name="Adey A."/>
            <person name="Kumar A."/>
            <person name="Qiu R."/>
            <person name="Shendure J."/>
            <person name="Hall B."/>
        </authorList>
    </citation>
    <scope>NUCLEOTIDE SEQUENCE [LARGE SCALE GENOMIC DNA]</scope>
    <source>
        <strain evidence="6">RSF 1966-606</strain>
    </source>
</reference>
<protein>
    <submittedName>
        <fullName evidence="6">Uncharacterized protein</fullName>
    </submittedName>
</protein>
<feature type="compositionally biased region" description="Low complexity" evidence="5">
    <location>
        <begin position="177"/>
        <end position="190"/>
    </location>
</feature>
<name>A0A6A4M655_9ERIC</name>
<dbReference type="PANTHER" id="PTHR14493">
    <property type="entry name" value="UNKEMPT FAMILY MEMBER"/>
    <property type="match status" value="1"/>
</dbReference>
<dbReference type="Proteomes" id="UP000428333">
    <property type="component" value="Linkage Group LG02"/>
</dbReference>
<dbReference type="OrthoDB" id="1740047at2759"/>
<keyword evidence="1" id="KW-0479">Metal-binding</keyword>
<comment type="caution">
    <text evidence="6">The sequence shown here is derived from an EMBL/GenBank/DDBJ whole genome shotgun (WGS) entry which is preliminary data.</text>
</comment>
<feature type="non-terminal residue" evidence="6">
    <location>
        <position position="1"/>
    </location>
</feature>
<evidence type="ECO:0000256" key="5">
    <source>
        <dbReference type="SAM" id="MobiDB-lite"/>
    </source>
</evidence>
<dbReference type="PANTHER" id="PTHR14493:SF50">
    <property type="entry name" value="RING FINGER PROTEIN UNKEMPT"/>
    <property type="match status" value="1"/>
</dbReference>
<feature type="repeat" description="ANK" evidence="4">
    <location>
        <begin position="109"/>
        <end position="144"/>
    </location>
</feature>
<gene>
    <name evidence="6" type="ORF">C3L33_02058</name>
</gene>
<dbReference type="GO" id="GO:0008270">
    <property type="term" value="F:zinc ion binding"/>
    <property type="evidence" value="ECO:0007669"/>
    <property type="project" value="UniProtKB-KW"/>
</dbReference>
<dbReference type="InterPro" id="IPR036770">
    <property type="entry name" value="Ankyrin_rpt-contain_sf"/>
</dbReference>
<feature type="region of interest" description="Disordered" evidence="5">
    <location>
        <begin position="175"/>
        <end position="197"/>
    </location>
</feature>
<dbReference type="InterPro" id="IPR045234">
    <property type="entry name" value="Unkempt-like"/>
</dbReference>
<keyword evidence="2" id="KW-0863">Zinc-finger</keyword>
<dbReference type="PRINTS" id="PR01415">
    <property type="entry name" value="ANKYRIN"/>
</dbReference>
<dbReference type="Gene3D" id="1.25.40.20">
    <property type="entry name" value="Ankyrin repeat-containing domain"/>
    <property type="match status" value="1"/>
</dbReference>
<evidence type="ECO:0000313" key="7">
    <source>
        <dbReference type="Proteomes" id="UP000428333"/>
    </source>
</evidence>
<dbReference type="EMBL" id="QEFC01000204">
    <property type="protein sequence ID" value="KAE9466045.1"/>
    <property type="molecule type" value="Genomic_DNA"/>
</dbReference>
<sequence length="355" mass="39402">MKAGFVDQRDERFDIDMNNLTVETKDSSNNFLEFAANNDVDGFKHCIEHDLSGIDEVGSWYGRKKKGSKQMVLDHRTPLMVAATYGSIDVMKLILSLSSVDVNRTCGLDKLTALHCAASGGSENAVEVVKLLLEAGADSNLTDANGHFPVDVILVSPKLPYLKFMLEDLLRVSKTISSSSPNSPPLSSSPDNRGMQKSDMCQYAHGVFECWLHPAQYRTRLCKDGTNCYRRVCFFAHKQEELRPLFVSAGSAVPSPRSSDFNLMPPSPFTPPMSPSSNGISNMGCFQSSRLRSSFNARDILVEDLDLLSDYDYDVQQQQLLNELSRLREPGISSFSLTLRALKSSFLQELFSTVL</sequence>
<dbReference type="SMART" id="SM00248">
    <property type="entry name" value="ANK"/>
    <property type="match status" value="2"/>
</dbReference>
<evidence type="ECO:0000256" key="2">
    <source>
        <dbReference type="ARBA" id="ARBA00022771"/>
    </source>
</evidence>
<dbReference type="PROSITE" id="PS50088">
    <property type="entry name" value="ANK_REPEAT"/>
    <property type="match status" value="1"/>
</dbReference>
<evidence type="ECO:0000256" key="1">
    <source>
        <dbReference type="ARBA" id="ARBA00022723"/>
    </source>
</evidence>
<evidence type="ECO:0000313" key="6">
    <source>
        <dbReference type="EMBL" id="KAE9466045.1"/>
    </source>
</evidence>
<organism evidence="6 7">
    <name type="scientific">Rhododendron williamsianum</name>
    <dbReference type="NCBI Taxonomy" id="262921"/>
    <lineage>
        <taxon>Eukaryota</taxon>
        <taxon>Viridiplantae</taxon>
        <taxon>Streptophyta</taxon>
        <taxon>Embryophyta</taxon>
        <taxon>Tracheophyta</taxon>
        <taxon>Spermatophyta</taxon>
        <taxon>Magnoliopsida</taxon>
        <taxon>eudicotyledons</taxon>
        <taxon>Gunneridae</taxon>
        <taxon>Pentapetalae</taxon>
        <taxon>asterids</taxon>
        <taxon>Ericales</taxon>
        <taxon>Ericaceae</taxon>
        <taxon>Ericoideae</taxon>
        <taxon>Rhodoreae</taxon>
        <taxon>Rhododendron</taxon>
    </lineage>
</organism>
<dbReference type="InterPro" id="IPR002110">
    <property type="entry name" value="Ankyrin_rpt"/>
</dbReference>
<keyword evidence="7" id="KW-1185">Reference proteome</keyword>